<gene>
    <name evidence="2" type="ORF">OESDEN_02759</name>
</gene>
<proteinExistence type="predicted"/>
<keyword evidence="1" id="KW-0812">Transmembrane</keyword>
<dbReference type="EMBL" id="KN549483">
    <property type="protein sequence ID" value="KHJ97274.1"/>
    <property type="molecule type" value="Genomic_DNA"/>
</dbReference>
<accession>A0A0B1TJ51</accession>
<evidence type="ECO:0000313" key="3">
    <source>
        <dbReference type="Proteomes" id="UP000053660"/>
    </source>
</evidence>
<feature type="transmembrane region" description="Helical" evidence="1">
    <location>
        <begin position="50"/>
        <end position="72"/>
    </location>
</feature>
<name>A0A0B1TJ51_OESDE</name>
<protein>
    <submittedName>
        <fullName evidence="2">Uncharacterized protein</fullName>
    </submittedName>
</protein>
<keyword evidence="3" id="KW-1185">Reference proteome</keyword>
<reference evidence="2 3" key="1">
    <citation type="submission" date="2014-03" db="EMBL/GenBank/DDBJ databases">
        <title>Draft genome of the hookworm Oesophagostomum dentatum.</title>
        <authorList>
            <person name="Mitreva M."/>
        </authorList>
    </citation>
    <scope>NUCLEOTIDE SEQUENCE [LARGE SCALE GENOMIC DNA]</scope>
    <source>
        <strain evidence="2 3">OD-Hann</strain>
    </source>
</reference>
<evidence type="ECO:0000256" key="1">
    <source>
        <dbReference type="SAM" id="Phobius"/>
    </source>
</evidence>
<sequence length="167" mass="18560">LQRKRIFQTIVQVPIAIIVARALIELCCDENAHSEEQEERLWFAKMRRSYLWMITIICILEILLYGLLGIGLQKLRRLKASRIAAREINFIPPPQCYESSSVCVSGSAFPANSQPSLQVHTNNETPIFPANSSTAPYQAPVPANHGAVNNFQGKPVHISVVSGLPPQ</sequence>
<evidence type="ECO:0000313" key="2">
    <source>
        <dbReference type="EMBL" id="KHJ97274.1"/>
    </source>
</evidence>
<dbReference type="Proteomes" id="UP000053660">
    <property type="component" value="Unassembled WGS sequence"/>
</dbReference>
<keyword evidence="1" id="KW-0472">Membrane</keyword>
<keyword evidence="1" id="KW-1133">Transmembrane helix</keyword>
<dbReference type="AlphaFoldDB" id="A0A0B1TJ51"/>
<feature type="non-terminal residue" evidence="2">
    <location>
        <position position="1"/>
    </location>
</feature>
<organism evidence="2 3">
    <name type="scientific">Oesophagostomum dentatum</name>
    <name type="common">Nodular worm</name>
    <dbReference type="NCBI Taxonomy" id="61180"/>
    <lineage>
        <taxon>Eukaryota</taxon>
        <taxon>Metazoa</taxon>
        <taxon>Ecdysozoa</taxon>
        <taxon>Nematoda</taxon>
        <taxon>Chromadorea</taxon>
        <taxon>Rhabditida</taxon>
        <taxon>Rhabditina</taxon>
        <taxon>Rhabditomorpha</taxon>
        <taxon>Strongyloidea</taxon>
        <taxon>Strongylidae</taxon>
        <taxon>Oesophagostomum</taxon>
    </lineage>
</organism>